<organism evidence="2 3">
    <name type="scientific">Rhodobacter aestuarii</name>
    <dbReference type="NCBI Taxonomy" id="453582"/>
    <lineage>
        <taxon>Bacteria</taxon>
        <taxon>Pseudomonadati</taxon>
        <taxon>Pseudomonadota</taxon>
        <taxon>Alphaproteobacteria</taxon>
        <taxon>Rhodobacterales</taxon>
        <taxon>Rhodobacter group</taxon>
        <taxon>Rhodobacter</taxon>
    </lineage>
</organism>
<dbReference type="STRING" id="453582.SAMN05421580_101225"/>
<evidence type="ECO:0000313" key="3">
    <source>
        <dbReference type="Proteomes" id="UP000186221"/>
    </source>
</evidence>
<name>A0A1N7J0T9_9RHOB</name>
<evidence type="ECO:0000256" key="1">
    <source>
        <dbReference type="ARBA" id="ARBA00022748"/>
    </source>
</evidence>
<dbReference type="OrthoDB" id="9815847at2"/>
<dbReference type="Proteomes" id="UP000186221">
    <property type="component" value="Unassembled WGS sequence"/>
</dbReference>
<dbReference type="NCBIfam" id="TIGR03142">
    <property type="entry name" value="cytochro_ccmI"/>
    <property type="match status" value="1"/>
</dbReference>
<keyword evidence="3" id="KW-1185">Reference proteome</keyword>
<reference evidence="3" key="1">
    <citation type="submission" date="2017-01" db="EMBL/GenBank/DDBJ databases">
        <authorList>
            <person name="Varghese N."/>
            <person name="Submissions S."/>
        </authorList>
    </citation>
    <scope>NUCLEOTIDE SEQUENCE [LARGE SCALE GENOMIC DNA]</scope>
    <source>
        <strain evidence="3">DSM 19945</strain>
    </source>
</reference>
<protein>
    <submittedName>
        <fullName evidence="2">Cytochrome c-type biogenesis protein CcmH</fullName>
    </submittedName>
</protein>
<gene>
    <name evidence="2" type="ORF">SAMN05421580_101225</name>
</gene>
<dbReference type="GO" id="GO:0017004">
    <property type="term" value="P:cytochrome complex assembly"/>
    <property type="evidence" value="ECO:0007669"/>
    <property type="project" value="UniProtKB-KW"/>
</dbReference>
<proteinExistence type="predicted"/>
<dbReference type="EMBL" id="FTOG01000001">
    <property type="protein sequence ID" value="SIS43002.1"/>
    <property type="molecule type" value="Genomic_DNA"/>
</dbReference>
<keyword evidence="1" id="KW-0201">Cytochrome c-type biogenesis</keyword>
<evidence type="ECO:0000313" key="2">
    <source>
        <dbReference type="EMBL" id="SIS43002.1"/>
    </source>
</evidence>
<dbReference type="RefSeq" id="WP_076483195.1">
    <property type="nucleotide sequence ID" value="NZ_FTOG01000001.1"/>
</dbReference>
<accession>A0A1N7J0T9</accession>
<dbReference type="InterPro" id="IPR017560">
    <property type="entry name" value="Cyt_c_biogenesis_CcmI"/>
</dbReference>
<dbReference type="SUPFAM" id="SSF48452">
    <property type="entry name" value="TPR-like"/>
    <property type="match status" value="1"/>
</dbReference>
<dbReference type="AlphaFoldDB" id="A0A1N7J0T9"/>
<sequence length="514" mass="55329">MLFWIICATLVAAIAFALAITLLRPRGAEVPAAVQDMQVYRTQLAEVEKDRARGVLAPEEADRLKIEISRRLLEADRAAQAAMVQAGGQAPRGLTVAMAGIVVAALAGTFFLYDWLGANGMPDEPMAKRIAAANDSYTSRPSQEEAEKVALAERGPTPEVPQEFQELMERLRKAVQDRPNDIRGLDLLAVNEMQVGNYHAGWEAQRRLIALKGDSATAEDYARLGEFMFIAAGQGIITPETEAAFATALDKDRTNARALFYLGLMMGQNQRPDRAFRLWDAALRVSAPEDPWVPLIMQNIDALAWLAGEDDYTAPMPVPRGPTAEDLAAAQDMPPAERAQMVRGMVEALNARMANEGGTIDDWEKLISSLRIIGEAERAGAIAGEAREKFANRAEDLARIEAAAATPLGEKVEDPAPAAPMMPGPSAEQVQAAGEMSAEDRQAMIEGMVERLVTRLNEEGGSVEEWTRAIGALSTIGKTDEAKEMLAKARAALAEDAQALAALEAAAKSAGVSE</sequence>
<dbReference type="InterPro" id="IPR011990">
    <property type="entry name" value="TPR-like_helical_dom_sf"/>
</dbReference>
<dbReference type="Gene3D" id="1.25.40.10">
    <property type="entry name" value="Tetratricopeptide repeat domain"/>
    <property type="match status" value="1"/>
</dbReference>